<feature type="domain" description="4Fe-4S ferredoxin-type" evidence="9">
    <location>
        <begin position="1"/>
        <end position="29"/>
    </location>
</feature>
<dbReference type="PROSITE" id="PS51379">
    <property type="entry name" value="4FE4S_FER_2"/>
    <property type="match status" value="1"/>
</dbReference>
<dbReference type="PANTHER" id="PTHR36923">
    <property type="entry name" value="FERREDOXIN"/>
    <property type="match status" value="1"/>
</dbReference>
<protein>
    <recommendedName>
        <fullName evidence="8">Ferredoxin</fullName>
    </recommendedName>
</protein>
<dbReference type="InterPro" id="IPR017896">
    <property type="entry name" value="4Fe4S_Fe-S-bd"/>
</dbReference>
<keyword evidence="6 8" id="KW-0411">Iron-sulfur</keyword>
<dbReference type="InterPro" id="IPR001080">
    <property type="entry name" value="3Fe4S_ferredoxin"/>
</dbReference>
<dbReference type="PANTHER" id="PTHR36923:SF3">
    <property type="entry name" value="FERREDOXIN"/>
    <property type="match status" value="1"/>
</dbReference>
<keyword evidence="7" id="KW-0003">3Fe-4S</keyword>
<dbReference type="InterPro" id="IPR051269">
    <property type="entry name" value="Fe-S_cluster_ET"/>
</dbReference>
<evidence type="ECO:0000256" key="4">
    <source>
        <dbReference type="ARBA" id="ARBA00022982"/>
    </source>
</evidence>
<comment type="cofactor">
    <cofactor evidence="1">
        <name>[3Fe-4S] cluster</name>
        <dbReference type="ChEBI" id="CHEBI:21137"/>
    </cofactor>
</comment>
<sequence>MQIHANRSTCIGAGQCVFAAPEAFDQDDDGIVLVVGAEPASADEIARAREAVQVCPSRSLRLLETA</sequence>
<evidence type="ECO:0000256" key="2">
    <source>
        <dbReference type="ARBA" id="ARBA00022448"/>
    </source>
</evidence>
<evidence type="ECO:0000313" key="10">
    <source>
        <dbReference type="EMBL" id="MFH8249049.1"/>
    </source>
</evidence>
<evidence type="ECO:0000256" key="6">
    <source>
        <dbReference type="ARBA" id="ARBA00023014"/>
    </source>
</evidence>
<name>A0ABW7Q2K6_9MICO</name>
<dbReference type="EMBL" id="JBIQWL010000001">
    <property type="protein sequence ID" value="MFH8249049.1"/>
    <property type="molecule type" value="Genomic_DNA"/>
</dbReference>
<evidence type="ECO:0000313" key="11">
    <source>
        <dbReference type="Proteomes" id="UP001610861"/>
    </source>
</evidence>
<evidence type="ECO:0000256" key="8">
    <source>
        <dbReference type="RuleBase" id="RU368020"/>
    </source>
</evidence>
<keyword evidence="5 8" id="KW-0408">Iron</keyword>
<evidence type="ECO:0000259" key="9">
    <source>
        <dbReference type="PROSITE" id="PS51379"/>
    </source>
</evidence>
<keyword evidence="4 8" id="KW-0249">Electron transport</keyword>
<comment type="function">
    <text evidence="8">Ferredoxins are iron-sulfur proteins that transfer electrons in a wide variety of metabolic reactions.</text>
</comment>
<keyword evidence="3 8" id="KW-0479">Metal-binding</keyword>
<organism evidence="10 11">
    <name type="scientific">Microbacterium alkaliflavum</name>
    <dbReference type="NCBI Taxonomy" id="3248839"/>
    <lineage>
        <taxon>Bacteria</taxon>
        <taxon>Bacillati</taxon>
        <taxon>Actinomycetota</taxon>
        <taxon>Actinomycetes</taxon>
        <taxon>Micrococcales</taxon>
        <taxon>Microbacteriaceae</taxon>
        <taxon>Microbacterium</taxon>
    </lineage>
</organism>
<proteinExistence type="predicted"/>
<dbReference type="SUPFAM" id="SSF54862">
    <property type="entry name" value="4Fe-4S ferredoxins"/>
    <property type="match status" value="1"/>
</dbReference>
<evidence type="ECO:0000256" key="7">
    <source>
        <dbReference type="ARBA" id="ARBA00023291"/>
    </source>
</evidence>
<dbReference type="Proteomes" id="UP001610861">
    <property type="component" value="Unassembled WGS sequence"/>
</dbReference>
<keyword evidence="11" id="KW-1185">Reference proteome</keyword>
<evidence type="ECO:0000256" key="1">
    <source>
        <dbReference type="ARBA" id="ARBA00001927"/>
    </source>
</evidence>
<evidence type="ECO:0000256" key="3">
    <source>
        <dbReference type="ARBA" id="ARBA00022723"/>
    </source>
</evidence>
<dbReference type="PRINTS" id="PR00352">
    <property type="entry name" value="3FE4SFRDOXIN"/>
</dbReference>
<dbReference type="RefSeq" id="WP_396639638.1">
    <property type="nucleotide sequence ID" value="NZ_JBIQWL010000001.1"/>
</dbReference>
<dbReference type="Pfam" id="PF13370">
    <property type="entry name" value="Fer4_13"/>
    <property type="match status" value="1"/>
</dbReference>
<dbReference type="Gene3D" id="3.30.70.20">
    <property type="match status" value="1"/>
</dbReference>
<accession>A0ABW7Q2K6</accession>
<reference evidence="10 11" key="1">
    <citation type="submission" date="2024-09" db="EMBL/GenBank/DDBJ databases">
        <authorList>
            <person name="Pan X."/>
        </authorList>
    </citation>
    <scope>NUCLEOTIDE SEQUENCE [LARGE SCALE GENOMIC DNA]</scope>
    <source>
        <strain evidence="10 11">B2969</strain>
    </source>
</reference>
<comment type="caution">
    <text evidence="10">The sequence shown here is derived from an EMBL/GenBank/DDBJ whole genome shotgun (WGS) entry which is preliminary data.</text>
</comment>
<evidence type="ECO:0000256" key="5">
    <source>
        <dbReference type="ARBA" id="ARBA00023004"/>
    </source>
</evidence>
<gene>
    <name evidence="10" type="ORF">ACH3VR_01615</name>
</gene>
<keyword evidence="2 8" id="KW-0813">Transport</keyword>